<sequence>MLSGHNGRPPNTVKSLGLYLPLNIGAQITLVTEPNGSGLPISDLPPITAGASVAFHPRNDALFKAAVDARPHIGVPRQLPKPIPYGEDDYHYSEEEISKAPPPARTVIEPHPAQKDVPEGLHTPQSKTWTIKKTRQYLRGFMQAAPWTTAERDTEQVKMSRLITPKSVAPIFNEATQCYEPQPIAGMVQMTPGMPCVHLIDGDEDKPHTVGAVHTLDSIRDCFPDMYDRANELCTALAVESFGSVPDELGNKKIPALFDMNGLKTNDRTGPTKTPADPSPNPSSAPPASFNLSADPSLAPPSTLSAAYPGEVANSSNGARPTQPALRDGSYSLGGTVMKGEGQGFSLPAAQAGTKESREKIGKVVSILNELYDMNIKMSLSKAEYTLDYALTNLLVKANNVMTTGGLKGCCTSVQFNVASVGKSLEASLKSQGTLHCDNKDCICHWTSFFLLLNIPPGADPGPFLLGRSGLYCRELGVWIVWLCFKGNDIHGGFAPSETEAQRREWLKSLFTLWDRLSPYNRLGFVCYCTKVTMDRVSGLNMSPPGMFGNIHPPAQQRSGNNNWVEDGHTAVGGDEAYAALHGHETILSFLEMLRQRNMDFDLPLDTLCSSIKYINPETKKAIPVPPMRFDPLNEGKSDSLMLGHWSALTQRCKDYEIFVDRTQVRQVQRDNLQHFASDEDQQVLALRNQFKKQVQTDMGRQAKDDDGESEIDGDEGIDYSTVVVQNVAGITNRDGKIYWDIFILDETLPRSIEMSRLQGNHGCIKLMSSLLPTPLQKALPQLKATPAIAPTLPPTKPSRPLRKRKHLIAESESEEEGDSALPLPERPAKRLFQRSLIGAEEESMVVDGDGEAEGSMIVDGDGEVEDDGVDADMGRDSTKGVEETDGDMDADVVADSESASEDIQEGMGSESEESGSDYDGENLDDNDERKEWWVDRVVRHRLKKQKSADGDHQEMEYLLLFKASAIPEWVGVNGINSGCTHLIKQYWDSLNQTQFDQEVAASNVLSLWDSSISKKDISLFESLLDEVEIEKELQSVKEMVSVVANIPASRKTATLTTILEGWLEHNSREAIHQGFLSLLSNTDSVSRELAGLYRIMEVAQALPATAEENVLISLAERISRWRVGRSLISIFEWLKAHKSNGGIGAAAAGYLLEDGFTKFHQLSPSLAQLTSHLMHFAMARFLRYEKDQNKGSRGKVSTITENVLFWGPKPADMDLSSLPPDLYGIRPTSTTQRINLEKSPYKEDIEKIPWMPKDTLPTLINTVLKSALVYPAILKYDKTFALHRNKTDSASGFAHRAILRGAFLSCLAEACDTDSILISPRLQELLISPRFVTRNSKSNIRDAAAKTLNQIDQLRGPFIATIQDLLSPKVKESLKELGATIHGCIADRFSATSLSQRQAKYKHNGRPIKFGTITLDMVTPLDNTTQKNRIPDLGVLSLIMREALQHRNKEAPVIEELGRVLTGAHATRTSHTDSNPDHFNPCRAFNRMSDLVQKHLGKCAITGPYGLSNFFVFFGTGQGARTAEFLEYLDGCGGLWSISSAETVQKFARVITRNMFSVLEDMMRLDDIQQYGTANNLLLAQPTVVGAGRKATLEEKFEPYFSQEVINAWVGFMGDMADKDHLTWTGPKPTWRGALDMIHRLRIRGMAGLTALQLVNSLALLGVVRMPEETMLADWIWERPQLGAHRGLEHLGFIIPNTNAARFAFGLVYRHINETMSEDDKKIIGFNTLFVEHLLCKVVRWARRLKGDNNTKSLLDYANDARRYAEQGREEVVPYPCPLTVSNLAIETTLNEANVGMQ</sequence>
<proteinExistence type="predicted"/>
<feature type="region of interest" description="Disordered" evidence="1">
    <location>
        <begin position="696"/>
        <end position="715"/>
    </location>
</feature>
<protein>
    <submittedName>
        <fullName evidence="2">Uncharacterized protein</fullName>
    </submittedName>
</protein>
<feature type="region of interest" description="Disordered" evidence="1">
    <location>
        <begin position="842"/>
        <end position="926"/>
    </location>
</feature>
<accession>A0A8H6HBJ8</accession>
<dbReference type="OrthoDB" id="2877921at2759"/>
<evidence type="ECO:0000313" key="3">
    <source>
        <dbReference type="Proteomes" id="UP000521943"/>
    </source>
</evidence>
<gene>
    <name evidence="2" type="ORF">DFP72DRAFT_857985</name>
</gene>
<evidence type="ECO:0000256" key="1">
    <source>
        <dbReference type="SAM" id="MobiDB-lite"/>
    </source>
</evidence>
<comment type="caution">
    <text evidence="2">The sequence shown here is derived from an EMBL/GenBank/DDBJ whole genome shotgun (WGS) entry which is preliminary data.</text>
</comment>
<dbReference type="Proteomes" id="UP000521943">
    <property type="component" value="Unassembled WGS sequence"/>
</dbReference>
<feature type="compositionally biased region" description="Acidic residues" evidence="1">
    <location>
        <begin position="861"/>
        <end position="871"/>
    </location>
</feature>
<dbReference type="EMBL" id="JACGCI010000128">
    <property type="protein sequence ID" value="KAF6744045.1"/>
    <property type="molecule type" value="Genomic_DNA"/>
</dbReference>
<feature type="compositionally biased region" description="Polar residues" evidence="1">
    <location>
        <begin position="290"/>
        <end position="305"/>
    </location>
</feature>
<feature type="compositionally biased region" description="Acidic residues" evidence="1">
    <location>
        <begin position="884"/>
        <end position="926"/>
    </location>
</feature>
<feature type="compositionally biased region" description="Basic and acidic residues" evidence="1">
    <location>
        <begin position="873"/>
        <end position="883"/>
    </location>
</feature>
<feature type="compositionally biased region" description="Acidic residues" evidence="1">
    <location>
        <begin position="842"/>
        <end position="853"/>
    </location>
</feature>
<keyword evidence="3" id="KW-1185">Reference proteome</keyword>
<organism evidence="2 3">
    <name type="scientific">Ephemerocybe angulata</name>
    <dbReference type="NCBI Taxonomy" id="980116"/>
    <lineage>
        <taxon>Eukaryota</taxon>
        <taxon>Fungi</taxon>
        <taxon>Dikarya</taxon>
        <taxon>Basidiomycota</taxon>
        <taxon>Agaricomycotina</taxon>
        <taxon>Agaricomycetes</taxon>
        <taxon>Agaricomycetidae</taxon>
        <taxon>Agaricales</taxon>
        <taxon>Agaricineae</taxon>
        <taxon>Psathyrellaceae</taxon>
        <taxon>Ephemerocybe</taxon>
    </lineage>
</organism>
<reference evidence="2 3" key="1">
    <citation type="submission" date="2020-07" db="EMBL/GenBank/DDBJ databases">
        <title>Comparative genomics of pyrophilous fungi reveals a link between fire events and developmental genes.</title>
        <authorList>
            <consortium name="DOE Joint Genome Institute"/>
            <person name="Steindorff A.S."/>
            <person name="Carver A."/>
            <person name="Calhoun S."/>
            <person name="Stillman K."/>
            <person name="Liu H."/>
            <person name="Lipzen A."/>
            <person name="Pangilinan J."/>
            <person name="Labutti K."/>
            <person name="Bruns T.D."/>
            <person name="Grigoriev I.V."/>
        </authorList>
    </citation>
    <scope>NUCLEOTIDE SEQUENCE [LARGE SCALE GENOMIC DNA]</scope>
    <source>
        <strain evidence="2 3">CBS 144469</strain>
    </source>
</reference>
<feature type="compositionally biased region" description="Acidic residues" evidence="1">
    <location>
        <begin position="706"/>
        <end position="715"/>
    </location>
</feature>
<evidence type="ECO:0000313" key="2">
    <source>
        <dbReference type="EMBL" id="KAF6744045.1"/>
    </source>
</evidence>
<name>A0A8H6HBJ8_9AGAR</name>
<feature type="region of interest" description="Disordered" evidence="1">
    <location>
        <begin position="261"/>
        <end position="333"/>
    </location>
</feature>